<dbReference type="EMBL" id="JAOB01000060">
    <property type="protein sequence ID" value="EUA29823.1"/>
    <property type="molecule type" value="Genomic_DNA"/>
</dbReference>
<dbReference type="SUPFAM" id="SSF53383">
    <property type="entry name" value="PLP-dependent transferases"/>
    <property type="match status" value="1"/>
</dbReference>
<comment type="caution">
    <text evidence="2">The sequence shown here is derived from an EMBL/GenBank/DDBJ whole genome shotgun (WGS) entry which is preliminary data.</text>
</comment>
<dbReference type="Pfam" id="PF00464">
    <property type="entry name" value="SHMT"/>
    <property type="match status" value="1"/>
</dbReference>
<dbReference type="InterPro" id="IPR015424">
    <property type="entry name" value="PyrdxlP-dep_Trfase"/>
</dbReference>
<name>X8AFR0_MYCXE</name>
<evidence type="ECO:0000313" key="2">
    <source>
        <dbReference type="EMBL" id="EUA29823.1"/>
    </source>
</evidence>
<reference evidence="2" key="1">
    <citation type="submission" date="2014-01" db="EMBL/GenBank/DDBJ databases">
        <authorList>
            <person name="Brown-Elliot B."/>
            <person name="Wallace R."/>
            <person name="Lenaerts A."/>
            <person name="Ordway D."/>
            <person name="DeGroote M.A."/>
            <person name="Parker T."/>
            <person name="Sizemore C."/>
            <person name="Tallon L.J."/>
            <person name="Sadzewicz L.K."/>
            <person name="Sengamalay N."/>
            <person name="Fraser C.M."/>
            <person name="Hine E."/>
            <person name="Shefchek K.A."/>
            <person name="Das S.P."/>
            <person name="Tettelin H."/>
        </authorList>
    </citation>
    <scope>NUCLEOTIDE SEQUENCE [LARGE SCALE GENOMIC DNA]</scope>
    <source>
        <strain evidence="2">4042</strain>
    </source>
</reference>
<feature type="domain" description="Serine hydroxymethyltransferase-like" evidence="1">
    <location>
        <begin position="2"/>
        <end position="35"/>
    </location>
</feature>
<dbReference type="InterPro" id="IPR015421">
    <property type="entry name" value="PyrdxlP-dep_Trfase_major"/>
</dbReference>
<dbReference type="GO" id="GO:0032259">
    <property type="term" value="P:methylation"/>
    <property type="evidence" value="ECO:0007669"/>
    <property type="project" value="UniProtKB-KW"/>
</dbReference>
<protein>
    <submittedName>
        <fullName evidence="2">Serine hydroxymethyltransferase family protein</fullName>
    </submittedName>
</protein>
<dbReference type="Gene3D" id="3.40.640.10">
    <property type="entry name" value="Type I PLP-dependent aspartate aminotransferase-like (Major domain)"/>
    <property type="match status" value="1"/>
</dbReference>
<proteinExistence type="predicted"/>
<dbReference type="GO" id="GO:0008168">
    <property type="term" value="F:methyltransferase activity"/>
    <property type="evidence" value="ECO:0007669"/>
    <property type="project" value="UniProtKB-KW"/>
</dbReference>
<sequence length="37" mass="4211">MAAREFKPLILVAGYSAYPRRINFATMREIADEVGPR</sequence>
<gene>
    <name evidence="2" type="ORF">I553_4076</name>
</gene>
<dbReference type="PATRIC" id="fig|1299334.3.peg.5769"/>
<keyword evidence="2" id="KW-0808">Transferase</keyword>
<accession>X8AFR0</accession>
<keyword evidence="2" id="KW-0489">Methyltransferase</keyword>
<evidence type="ECO:0000259" key="1">
    <source>
        <dbReference type="Pfam" id="PF00464"/>
    </source>
</evidence>
<organism evidence="2">
    <name type="scientific">Mycobacterium xenopi 4042</name>
    <dbReference type="NCBI Taxonomy" id="1299334"/>
    <lineage>
        <taxon>Bacteria</taxon>
        <taxon>Bacillati</taxon>
        <taxon>Actinomycetota</taxon>
        <taxon>Actinomycetes</taxon>
        <taxon>Mycobacteriales</taxon>
        <taxon>Mycobacteriaceae</taxon>
        <taxon>Mycobacterium</taxon>
    </lineage>
</organism>
<dbReference type="InterPro" id="IPR039429">
    <property type="entry name" value="SHMT-like_dom"/>
</dbReference>
<dbReference type="AlphaFoldDB" id="X8AFR0"/>